<dbReference type="GO" id="GO:0090694">
    <property type="term" value="C:Scc2-Scc4 cohesin loading complex"/>
    <property type="evidence" value="ECO:0007669"/>
    <property type="project" value="TreeGrafter"/>
</dbReference>
<feature type="compositionally biased region" description="Basic residues" evidence="8">
    <location>
        <begin position="1723"/>
        <end position="1735"/>
    </location>
</feature>
<feature type="region of interest" description="Disordered" evidence="8">
    <location>
        <begin position="187"/>
        <end position="224"/>
    </location>
</feature>
<evidence type="ECO:0000256" key="4">
    <source>
        <dbReference type="ARBA" id="ARBA00023242"/>
    </source>
</evidence>
<organism evidence="10 11">
    <name type="scientific">Chlorella sorokiniana</name>
    <name type="common">Freshwater green alga</name>
    <dbReference type="NCBI Taxonomy" id="3076"/>
    <lineage>
        <taxon>Eukaryota</taxon>
        <taxon>Viridiplantae</taxon>
        <taxon>Chlorophyta</taxon>
        <taxon>core chlorophytes</taxon>
        <taxon>Trebouxiophyceae</taxon>
        <taxon>Chlorellales</taxon>
        <taxon>Chlorellaceae</taxon>
        <taxon>Chlorella clade</taxon>
        <taxon>Chlorella</taxon>
    </lineage>
</organism>
<feature type="compositionally biased region" description="Basic residues" evidence="8">
    <location>
        <begin position="1784"/>
        <end position="1794"/>
    </location>
</feature>
<feature type="region of interest" description="Disordered" evidence="8">
    <location>
        <begin position="1274"/>
        <end position="1307"/>
    </location>
</feature>
<feature type="compositionally biased region" description="Pro residues" evidence="8">
    <location>
        <begin position="105"/>
        <end position="123"/>
    </location>
</feature>
<keyword evidence="4 6" id="KW-0539">Nucleus</keyword>
<dbReference type="Pfam" id="PF12765">
    <property type="entry name" value="Cohesin_HEAT"/>
    <property type="match status" value="1"/>
</dbReference>
<keyword evidence="5 6" id="KW-0131">Cell cycle</keyword>
<proteinExistence type="inferred from homology"/>
<dbReference type="InterPro" id="IPR033031">
    <property type="entry name" value="Scc2/Nipped-B"/>
</dbReference>
<feature type="compositionally biased region" description="Polar residues" evidence="8">
    <location>
        <begin position="1296"/>
        <end position="1307"/>
    </location>
</feature>
<evidence type="ECO:0000313" key="10">
    <source>
        <dbReference type="EMBL" id="PRW45458.1"/>
    </source>
</evidence>
<feature type="compositionally biased region" description="Low complexity" evidence="8">
    <location>
        <begin position="1327"/>
        <end position="1337"/>
    </location>
</feature>
<dbReference type="Pfam" id="PF12830">
    <property type="entry name" value="Nipped-B_C"/>
    <property type="match status" value="1"/>
</dbReference>
<feature type="compositionally biased region" description="Acidic residues" evidence="8">
    <location>
        <begin position="1764"/>
        <end position="1778"/>
    </location>
</feature>
<feature type="compositionally biased region" description="Low complexity" evidence="8">
    <location>
        <begin position="1671"/>
        <end position="1692"/>
    </location>
</feature>
<dbReference type="GO" id="GO:1990414">
    <property type="term" value="P:replication-born double-strand break repair via sister chromatid exchange"/>
    <property type="evidence" value="ECO:0007669"/>
    <property type="project" value="TreeGrafter"/>
</dbReference>
<dbReference type="PANTHER" id="PTHR21704">
    <property type="entry name" value="NIPPED-B-LIKE PROTEIN DELANGIN SCC2-RELATED"/>
    <property type="match status" value="1"/>
</dbReference>
<dbReference type="GO" id="GO:0010468">
    <property type="term" value="P:regulation of gene expression"/>
    <property type="evidence" value="ECO:0007669"/>
    <property type="project" value="InterPro"/>
</dbReference>
<feature type="compositionally biased region" description="Low complexity" evidence="8">
    <location>
        <begin position="124"/>
        <end position="141"/>
    </location>
</feature>
<dbReference type="CDD" id="cd23958">
    <property type="entry name" value="SCC2"/>
    <property type="match status" value="1"/>
</dbReference>
<feature type="region of interest" description="Disordered" evidence="8">
    <location>
        <begin position="368"/>
        <end position="391"/>
    </location>
</feature>
<name>A0A2P6TMA5_CHLSO</name>
<dbReference type="InterPro" id="IPR016024">
    <property type="entry name" value="ARM-type_fold"/>
</dbReference>
<keyword evidence="11" id="KW-1185">Reference proteome</keyword>
<evidence type="ECO:0000256" key="8">
    <source>
        <dbReference type="SAM" id="MobiDB-lite"/>
    </source>
</evidence>
<comment type="subcellular location">
    <subcellularLocation>
        <location evidence="1 6">Nucleus</location>
    </subcellularLocation>
</comment>
<dbReference type="GO" id="GO:0003682">
    <property type="term" value="F:chromatin binding"/>
    <property type="evidence" value="ECO:0007669"/>
    <property type="project" value="TreeGrafter"/>
</dbReference>
<accession>A0A2P6TMA5</accession>
<dbReference type="Proteomes" id="UP000239899">
    <property type="component" value="Unassembled WGS sequence"/>
</dbReference>
<protein>
    <recommendedName>
        <fullName evidence="6">Sister chromatid cohesion protein</fullName>
    </recommendedName>
</protein>
<evidence type="ECO:0000256" key="2">
    <source>
        <dbReference type="ARBA" id="ARBA00009252"/>
    </source>
</evidence>
<sequence length="1794" mass="189565">MAEDKLPLLRWPAVAHPLPAAYLGFPVPLSPTASRPLPDGGDDKAVAAPAALQDMIAALGGVDTSYLRPLAEPAPGADKPHTALQKQLAKAALGIFAATAGGPSPRRPVPQPAAPAPAPPAAAPPAAAAAAPRKPAASKPPAAKRARLANVAVEADRAAVETPAEEASKAAAAFRAALHEFLRKHEKEAAGADAAEGAENGRQDMDAEGEQEGEEEEEDELLPSGSAAAAAQLLRDVRRLGEEALRICRPEAREALRQVPLEDLLSLLRTLQRLVKAGAGRTLEPGDAESHPRAQKVLVAVEAAAAALHIMTVPDMPPRVYSEDAMDAVLDLVRFQLSYNIYPFHDARLRSATRPKLAATDEEAAAAEAAGGAKKRGKKARAGSGTLKMPPAMRPLLDRTQAVLLMLADLLHVTRVPAAQLLPLLRAAAVSLTVEGQKLLQEKAVRLLVAAFQANPAQWGTLLDELFAHVIPYLPSGAKPPRDFPASEDARVCIQMATAAVLQMIQACVDLPAMDCDPASMADCYKGAATCADYFWTLCFERLPAARATKAESDLDFRSLLLSLVKDLLAVAHQPAWPAAPFLLLRFAAMLQGDKGLRHGDQHVRQYCLDLLASLAAQLYRDEVEVQKDLPELRRLAAQAASAAGGAESDDLAEQAPHLLLLFLADSRRAAHTSATSARTFLLCQAFAEEVTNLQKQDAGPEELQQKLVQYRRRRDELEALAADVALDAEQAQRLTRCVVQSGLGRARGSMLQWLLDCLNPVAQASTTRAKAVRALGEVVQADTRVLDIPSVQQAVERALQDEAISVREAAVTLLGRHAASNQALALRLFNTLVKASTDPGTSVRKSAIKILWESCIRAPGFPRATDACKAVLMRSGDSEESIQDMVAKVFHSLWFTPRLEATDESGAPLERSAAERAQQLADVALAVYEAGGRAIHLPLDQGHPLVMVLRAALGVGARGDLKKEWAAGREVAGALLELFLTAEETSEAGEHAGFKHLLSLHAFVVTDVELCMPAKDPFKFVRSLAPYLKVPAAAKGGPGGDAAARRGAEALLCVLSITEGVLSQLKHCEAGTQAELLGDIHQLINRHPFVQVLSGAAACLATLACKDEGAGRQLASTAAIYASWLRDPAAAGAGGKPQLLCRFLYILGQLCRRGAAVLESTAPESGGAPLTLAECQRIFVQYCSSRENIKVAEAALGAIGSLAIARPSVLVDKRSPAHRIMKQALEPSAPELFKLKALSNLIELLRADEEHMMAAQQDAGGLEGGVVLPTVNGAGLKRKGQRGGGGGGDEGALQTQNGQGDTLSQSSSILQDNWDAVLKLATDTTPSAPGSALSPPGSGGDLAPGTHVRRRVVELMEIVIRGGLVGPWTALSPLMALCTDPLEEIRSRALRMLRLLCDKHARYMDVERLCVGVDRAWAFRTDLAKVTGEAGQRGWAEGAPAQALAGLSAAYAEVVQPSNKMKAEFLRGLLKRLRQASELGSAVGGGPAGAAEADPHHLAFCAAVVAGLPYKRGDEPCLVVQEINSVVSRLGEGVREELKRALYGTASAHEGGAAAAPLSPGSMPSSTALMAQCKASLALSMLLLVKEYLKTAYSINSERIEAFAAAGEKKRAEEKVVVSPLAGVPTHLDKLDLAAHRDPEKIRAQYKLFKQLMKRDSADYGHLVRHRAAAADGEAPGSAEAAAEGDASGVASPGGEPDDGDDRTPNWMEGLGRAPAGGSGRGRGRSTGRGRGGKGGRSTGGRSTTGGGRGKGRGKKRRKAASSEDEEEEEYVGSDDEYQPRPKSTRKRLPMTG</sequence>
<keyword evidence="3 6" id="KW-0677">Repeat</keyword>
<dbReference type="EMBL" id="LHPG02000011">
    <property type="protein sequence ID" value="PRW45458.1"/>
    <property type="molecule type" value="Genomic_DNA"/>
</dbReference>
<feature type="compositionally biased region" description="Acidic residues" evidence="8">
    <location>
        <begin position="206"/>
        <end position="221"/>
    </location>
</feature>
<feature type="region of interest" description="Disordered" evidence="8">
    <location>
        <begin position="1326"/>
        <end position="1346"/>
    </location>
</feature>
<keyword evidence="7" id="KW-0175">Coiled coil</keyword>
<feature type="coiled-coil region" evidence="7">
    <location>
        <begin position="701"/>
        <end position="735"/>
    </location>
</feature>
<dbReference type="PANTHER" id="PTHR21704:SF18">
    <property type="entry name" value="NIPPED-B-LIKE PROTEIN"/>
    <property type="match status" value="1"/>
</dbReference>
<evidence type="ECO:0000256" key="3">
    <source>
        <dbReference type="ARBA" id="ARBA00022737"/>
    </source>
</evidence>
<dbReference type="Gene3D" id="1.25.10.10">
    <property type="entry name" value="Leucine-rich Repeat Variant"/>
    <property type="match status" value="1"/>
</dbReference>
<feature type="compositionally biased region" description="Gly residues" evidence="8">
    <location>
        <begin position="1736"/>
        <end position="1750"/>
    </location>
</feature>
<comment type="similarity">
    <text evidence="2 6">Belongs to the SCC2/Nipped-B family.</text>
</comment>
<evidence type="ECO:0000256" key="6">
    <source>
        <dbReference type="RuleBase" id="RU364107"/>
    </source>
</evidence>
<feature type="region of interest" description="Disordered" evidence="8">
    <location>
        <begin position="99"/>
        <end position="143"/>
    </location>
</feature>
<feature type="region of interest" description="Disordered" evidence="8">
    <location>
        <begin position="1670"/>
        <end position="1794"/>
    </location>
</feature>
<evidence type="ECO:0000256" key="7">
    <source>
        <dbReference type="SAM" id="Coils"/>
    </source>
</evidence>
<dbReference type="GO" id="GO:0071169">
    <property type="term" value="P:establishment of protein localization to chromatin"/>
    <property type="evidence" value="ECO:0007669"/>
    <property type="project" value="TreeGrafter"/>
</dbReference>
<evidence type="ECO:0000256" key="1">
    <source>
        <dbReference type="ARBA" id="ARBA00004123"/>
    </source>
</evidence>
<evidence type="ECO:0000259" key="9">
    <source>
        <dbReference type="Pfam" id="PF12830"/>
    </source>
</evidence>
<dbReference type="SUPFAM" id="SSF48371">
    <property type="entry name" value="ARM repeat"/>
    <property type="match status" value="1"/>
</dbReference>
<dbReference type="InterPro" id="IPR024986">
    <property type="entry name" value="Nipped-B_C"/>
</dbReference>
<dbReference type="STRING" id="3076.A0A2P6TMA5"/>
<dbReference type="GO" id="GO:0034087">
    <property type="term" value="P:establishment of mitotic sister chromatid cohesion"/>
    <property type="evidence" value="ECO:0007669"/>
    <property type="project" value="TreeGrafter"/>
</dbReference>
<dbReference type="OrthoDB" id="418242at2759"/>
<evidence type="ECO:0000313" key="11">
    <source>
        <dbReference type="Proteomes" id="UP000239899"/>
    </source>
</evidence>
<dbReference type="InterPro" id="IPR011989">
    <property type="entry name" value="ARM-like"/>
</dbReference>
<feature type="domain" description="Sister chromatid cohesion C-terminal" evidence="9">
    <location>
        <begin position="1347"/>
        <end position="1527"/>
    </location>
</feature>
<dbReference type="GO" id="GO:0061775">
    <property type="term" value="F:cohesin loader activity"/>
    <property type="evidence" value="ECO:0007669"/>
    <property type="project" value="InterPro"/>
</dbReference>
<dbReference type="GO" id="GO:0140588">
    <property type="term" value="P:chromatin looping"/>
    <property type="evidence" value="ECO:0007669"/>
    <property type="project" value="InterPro"/>
</dbReference>
<feature type="compositionally biased region" description="Basic residues" evidence="8">
    <location>
        <begin position="1751"/>
        <end position="1761"/>
    </location>
</feature>
<dbReference type="InterPro" id="IPR026003">
    <property type="entry name" value="Cohesin_HEAT"/>
</dbReference>
<comment type="caution">
    <text evidence="10">The sequence shown here is derived from an EMBL/GenBank/DDBJ whole genome shotgun (WGS) entry which is preliminary data.</text>
</comment>
<gene>
    <name evidence="10" type="ORF">C2E21_5836</name>
</gene>
<evidence type="ECO:0000256" key="5">
    <source>
        <dbReference type="ARBA" id="ARBA00023306"/>
    </source>
</evidence>
<reference evidence="10 11" key="1">
    <citation type="journal article" date="2018" name="Plant J.">
        <title>Genome sequences of Chlorella sorokiniana UTEX 1602 and Micractinium conductrix SAG 241.80: implications to maltose excretion by a green alga.</title>
        <authorList>
            <person name="Arriola M.B."/>
            <person name="Velmurugan N."/>
            <person name="Zhang Y."/>
            <person name="Plunkett M.H."/>
            <person name="Hondzo H."/>
            <person name="Barney B.M."/>
        </authorList>
    </citation>
    <scope>NUCLEOTIDE SEQUENCE [LARGE SCALE GENOMIC DNA]</scope>
    <source>
        <strain evidence="11">UTEX 1602</strain>
    </source>
</reference>